<accession>A0ABY7U9W8</accession>
<proteinExistence type="predicted"/>
<evidence type="ECO:0000313" key="3">
    <source>
        <dbReference type="Proteomes" id="UP001220064"/>
    </source>
</evidence>
<name>A0ABY7U9W8_9CORY</name>
<dbReference type="Gene3D" id="1.10.30.50">
    <property type="match status" value="1"/>
</dbReference>
<protein>
    <submittedName>
        <fullName evidence="2">CRISPR-associated endonuclease Cas9</fullName>
    </submittedName>
</protein>
<evidence type="ECO:0000313" key="2">
    <source>
        <dbReference type="EMBL" id="WCZ32297.1"/>
    </source>
</evidence>
<feature type="domain" description="GmrSD restriction endonucleases C-terminal" evidence="1">
    <location>
        <begin position="128"/>
        <end position="189"/>
    </location>
</feature>
<dbReference type="PANTHER" id="PTHR24094:SF15">
    <property type="entry name" value="AMP-DEPENDENT SYNTHETASE_LIGASE DOMAIN-CONTAINING PROTEIN-RELATED"/>
    <property type="match status" value="1"/>
</dbReference>
<dbReference type="RefSeq" id="WP_051126806.1">
    <property type="nucleotide sequence ID" value="NZ_ATVG01000002.1"/>
</dbReference>
<evidence type="ECO:0000259" key="1">
    <source>
        <dbReference type="Pfam" id="PF07510"/>
    </source>
</evidence>
<dbReference type="EMBL" id="CP063189">
    <property type="protein sequence ID" value="WCZ32297.1"/>
    <property type="molecule type" value="Genomic_DNA"/>
</dbReference>
<dbReference type="InterPro" id="IPR011089">
    <property type="entry name" value="GmrSD_C"/>
</dbReference>
<keyword evidence="3" id="KW-1185">Reference proteome</keyword>
<keyword evidence="2" id="KW-0378">Hydrolase</keyword>
<gene>
    <name evidence="2" type="primary">cas9</name>
    <name evidence="2" type="ORF">CMASS_04230</name>
</gene>
<dbReference type="Pfam" id="PF07510">
    <property type="entry name" value="GmrSD_C"/>
    <property type="match status" value="1"/>
</dbReference>
<keyword evidence="2" id="KW-0540">Nuclease</keyword>
<keyword evidence="2" id="KW-0255">Endonuclease</keyword>
<dbReference type="Proteomes" id="UP001220064">
    <property type="component" value="Chromosome"/>
</dbReference>
<reference evidence="2 3" key="1">
    <citation type="submission" date="2020-10" db="EMBL/GenBank/DDBJ databases">
        <title>Complete genome sequence of Corynebacterium massiliense DSM 45435, type strain of Corynebacterium massiliense.</title>
        <authorList>
            <person name="Busche T."/>
            <person name="Kalinowski J."/>
            <person name="Ruckert C."/>
        </authorList>
    </citation>
    <scope>NUCLEOTIDE SEQUENCE [LARGE SCALE GENOMIC DNA]</scope>
    <source>
        <strain evidence="2 3">DSM 45435</strain>
    </source>
</reference>
<dbReference type="GO" id="GO:0004519">
    <property type="term" value="F:endonuclease activity"/>
    <property type="evidence" value="ECO:0007669"/>
    <property type="project" value="UniProtKB-KW"/>
</dbReference>
<sequence>MRDFFHREWALTARSLFLCLLTLATVVLAARWAILRAHTFDQPGLPGLRAMLADVPSTPTRQRVLGYERDEFGHGWGPAPIPGPDAGCSTRDAALRAQSTDYTATSCRATAGVLFDPYSHTQIPLGSADNPLEVDHVIPLSAAWDLGAHAWEPDQRTRFANDPINLVVTSREANQDKSDSLPSEWLPPHPGSRCWYSRRIALVARTYELPLPHADIATMRRQCGVWPRP</sequence>
<organism evidence="2 3">
    <name type="scientific">Corynebacterium massiliense DSM 45435</name>
    <dbReference type="NCBI Taxonomy" id="1121364"/>
    <lineage>
        <taxon>Bacteria</taxon>
        <taxon>Bacillati</taxon>
        <taxon>Actinomycetota</taxon>
        <taxon>Actinomycetes</taxon>
        <taxon>Mycobacteriales</taxon>
        <taxon>Corynebacteriaceae</taxon>
        <taxon>Corynebacterium</taxon>
    </lineage>
</organism>
<dbReference type="PANTHER" id="PTHR24094">
    <property type="entry name" value="SECRETED PROTEIN"/>
    <property type="match status" value="1"/>
</dbReference>